<keyword evidence="2" id="KW-0812">Transmembrane</keyword>
<dbReference type="InterPro" id="IPR023365">
    <property type="entry name" value="Sortase_dom-sf"/>
</dbReference>
<dbReference type="EMBL" id="CAGS01000114">
    <property type="protein sequence ID" value="CCF83191.1"/>
    <property type="molecule type" value="Genomic_DNA"/>
</dbReference>
<dbReference type="Proteomes" id="UP000004221">
    <property type="component" value="Unassembled WGS sequence"/>
</dbReference>
<dbReference type="AlphaFoldDB" id="I4EES9"/>
<proteinExistence type="predicted"/>
<dbReference type="SUPFAM" id="SSF63817">
    <property type="entry name" value="Sortase"/>
    <property type="match status" value="1"/>
</dbReference>
<dbReference type="OrthoDB" id="525039at2"/>
<accession>I4EES9</accession>
<dbReference type="InterPro" id="IPR005754">
    <property type="entry name" value="Sortase"/>
</dbReference>
<evidence type="ECO:0000313" key="3">
    <source>
        <dbReference type="EMBL" id="CCF83191.1"/>
    </source>
</evidence>
<keyword evidence="2" id="KW-0472">Membrane</keyword>
<evidence type="ECO:0000256" key="2">
    <source>
        <dbReference type="SAM" id="Phobius"/>
    </source>
</evidence>
<name>I4EES9_9BACT</name>
<organism evidence="3 4">
    <name type="scientific">Nitrolancea hollandica Lb</name>
    <dbReference type="NCBI Taxonomy" id="1129897"/>
    <lineage>
        <taxon>Bacteria</taxon>
        <taxon>Pseudomonadati</taxon>
        <taxon>Thermomicrobiota</taxon>
        <taxon>Thermomicrobia</taxon>
        <taxon>Sphaerobacterales</taxon>
        <taxon>Sphaerobacterineae</taxon>
        <taxon>Sphaerobacteraceae</taxon>
        <taxon>Nitrolancea</taxon>
    </lineage>
</organism>
<dbReference type="GO" id="GO:0016787">
    <property type="term" value="F:hydrolase activity"/>
    <property type="evidence" value="ECO:0007669"/>
    <property type="project" value="UniProtKB-KW"/>
</dbReference>
<feature type="transmembrane region" description="Helical" evidence="2">
    <location>
        <begin position="20"/>
        <end position="44"/>
    </location>
</feature>
<dbReference type="CDD" id="cd00004">
    <property type="entry name" value="Sortase"/>
    <property type="match status" value="1"/>
</dbReference>
<gene>
    <name evidence="3" type="ORF">NITHO_2000002</name>
</gene>
<comment type="caution">
    <text evidence="3">The sequence shown here is derived from an EMBL/GenBank/DDBJ whole genome shotgun (WGS) entry which is preliminary data.</text>
</comment>
<dbReference type="Gene3D" id="2.40.260.10">
    <property type="entry name" value="Sortase"/>
    <property type="match status" value="1"/>
</dbReference>
<sequence length="227" mass="24233">MVANAETTTKSRARSRRRKVVLGFLGVGGVLLLVIIGVGAFAGLREWRSPSGKVFVQNGGDRVELQMPMVLAAPPAGSTIDLSGRTPQPPERVDIPRIGVHAEVFLMTKEAPRFKAAGWQFGSAMPGTAGNVVLYGARSGDAAVFTDLDHLQTGDEVAVSVGDIDYVYRVASSDEVDAGRTDLLMPTDEPMVTLITDAGQWDSAAARYDRRLVIRGRYTEARAGSGT</sequence>
<dbReference type="RefSeq" id="WP_008476094.1">
    <property type="nucleotide sequence ID" value="NZ_CAGS01000114.1"/>
</dbReference>
<dbReference type="Pfam" id="PF04203">
    <property type="entry name" value="Sortase"/>
    <property type="match status" value="1"/>
</dbReference>
<reference evidence="3 4" key="1">
    <citation type="journal article" date="2012" name="ISME J.">
        <title>Nitrification expanded: discovery, physiology and genomics of a nitrite-oxidizing bacterium from the phylum Chloroflexi.</title>
        <authorList>
            <person name="Sorokin D.Y."/>
            <person name="Lucker S."/>
            <person name="Vejmelkova D."/>
            <person name="Kostrikina N.A."/>
            <person name="Kleerebezem R."/>
            <person name="Rijpstra W.I."/>
            <person name="Damste J.S."/>
            <person name="Le Paslier D."/>
            <person name="Muyzer G."/>
            <person name="Wagner M."/>
            <person name="van Loosdrecht M.C."/>
            <person name="Daims H."/>
        </authorList>
    </citation>
    <scope>NUCLEOTIDE SEQUENCE [LARGE SCALE GENOMIC DNA]</scope>
    <source>
        <strain evidence="4">none</strain>
    </source>
</reference>
<keyword evidence="1" id="KW-0378">Hydrolase</keyword>
<evidence type="ECO:0000256" key="1">
    <source>
        <dbReference type="ARBA" id="ARBA00022801"/>
    </source>
</evidence>
<protein>
    <submittedName>
        <fullName evidence="3">Putative Sortase family protein</fullName>
    </submittedName>
</protein>
<evidence type="ECO:0000313" key="4">
    <source>
        <dbReference type="Proteomes" id="UP000004221"/>
    </source>
</evidence>
<keyword evidence="4" id="KW-1185">Reference proteome</keyword>
<keyword evidence="2" id="KW-1133">Transmembrane helix</keyword>